<comment type="caution">
    <text evidence="2">The sequence shown here is derived from an EMBL/GenBank/DDBJ whole genome shotgun (WGS) entry which is preliminary data.</text>
</comment>
<dbReference type="GO" id="GO:0008168">
    <property type="term" value="F:methyltransferase activity"/>
    <property type="evidence" value="ECO:0007669"/>
    <property type="project" value="UniProtKB-KW"/>
</dbReference>
<organism evidence="2 3">
    <name type="scientific">Actinomycetospora aeridis</name>
    <dbReference type="NCBI Taxonomy" id="3129231"/>
    <lineage>
        <taxon>Bacteria</taxon>
        <taxon>Bacillati</taxon>
        <taxon>Actinomycetota</taxon>
        <taxon>Actinomycetes</taxon>
        <taxon>Pseudonocardiales</taxon>
        <taxon>Pseudonocardiaceae</taxon>
        <taxon>Actinomycetospora</taxon>
    </lineage>
</organism>
<evidence type="ECO:0000259" key="1">
    <source>
        <dbReference type="Pfam" id="PF08241"/>
    </source>
</evidence>
<sequence>MDRDPYVRFAPGYGRHRRPDPRIAALVDAALGGARRVVNVGAGAGSYEPARRTAVACDPSPAMLAQRPLGSAPAVRAEAEALPLADRAVDAALAVLTVHHWRDPAAGLAELVRVSRRQVVLTWDPAVMRRFWLIADYLPEIGDAETGLATLDVVVATLTGPGRRVAIRPVPVPADCTDGFLAAHWARPHAYLDAAVRAAASGLARLPAPLVAAAVERLADDLAAGRWHRRHGTVATGSSADLGYRLVVAR</sequence>
<dbReference type="Proteomes" id="UP001370100">
    <property type="component" value="Unassembled WGS sequence"/>
</dbReference>
<dbReference type="Gene3D" id="3.40.50.150">
    <property type="entry name" value="Vaccinia Virus protein VP39"/>
    <property type="match status" value="1"/>
</dbReference>
<dbReference type="InterPro" id="IPR029063">
    <property type="entry name" value="SAM-dependent_MTases_sf"/>
</dbReference>
<accession>A0ABU8N1W1</accession>
<dbReference type="RefSeq" id="WP_337712867.1">
    <property type="nucleotide sequence ID" value="NZ_JBBEGL010000002.1"/>
</dbReference>
<dbReference type="Pfam" id="PF08241">
    <property type="entry name" value="Methyltransf_11"/>
    <property type="match status" value="1"/>
</dbReference>
<evidence type="ECO:0000313" key="2">
    <source>
        <dbReference type="EMBL" id="MEJ2886382.1"/>
    </source>
</evidence>
<gene>
    <name evidence="2" type="ORF">WCD41_07940</name>
</gene>
<dbReference type="InterPro" id="IPR013216">
    <property type="entry name" value="Methyltransf_11"/>
</dbReference>
<evidence type="ECO:0000313" key="3">
    <source>
        <dbReference type="Proteomes" id="UP001370100"/>
    </source>
</evidence>
<keyword evidence="2" id="KW-0489">Methyltransferase</keyword>
<dbReference type="SUPFAM" id="SSF53335">
    <property type="entry name" value="S-adenosyl-L-methionine-dependent methyltransferases"/>
    <property type="match status" value="1"/>
</dbReference>
<protein>
    <submittedName>
        <fullName evidence="2">Methyltransferase domain-containing protein</fullName>
    </submittedName>
</protein>
<name>A0ABU8N1W1_9PSEU</name>
<proteinExistence type="predicted"/>
<keyword evidence="3" id="KW-1185">Reference proteome</keyword>
<dbReference type="EMBL" id="JBBEGL010000002">
    <property type="protein sequence ID" value="MEJ2886382.1"/>
    <property type="molecule type" value="Genomic_DNA"/>
</dbReference>
<feature type="domain" description="Methyltransferase type 11" evidence="1">
    <location>
        <begin position="39"/>
        <end position="117"/>
    </location>
</feature>
<reference evidence="2 3" key="1">
    <citation type="submission" date="2024-03" db="EMBL/GenBank/DDBJ databases">
        <title>Actinomycetospora sp. OC33-EN06, a novel actinomycete isolated from wild orchid (Aerides multiflora).</title>
        <authorList>
            <person name="Suriyachadkun C."/>
        </authorList>
    </citation>
    <scope>NUCLEOTIDE SEQUENCE [LARGE SCALE GENOMIC DNA]</scope>
    <source>
        <strain evidence="2 3">OC33-EN06</strain>
    </source>
</reference>
<dbReference type="GO" id="GO:0032259">
    <property type="term" value="P:methylation"/>
    <property type="evidence" value="ECO:0007669"/>
    <property type="project" value="UniProtKB-KW"/>
</dbReference>
<keyword evidence="2" id="KW-0808">Transferase</keyword>